<dbReference type="EnsemblMetazoa" id="ADIR014769-RA">
    <property type="protein sequence ID" value="ADIR014769-PA"/>
    <property type="gene ID" value="ADIR014769"/>
</dbReference>
<organism evidence="1 2">
    <name type="scientific">Anopheles dirus</name>
    <dbReference type="NCBI Taxonomy" id="7168"/>
    <lineage>
        <taxon>Eukaryota</taxon>
        <taxon>Metazoa</taxon>
        <taxon>Ecdysozoa</taxon>
        <taxon>Arthropoda</taxon>
        <taxon>Hexapoda</taxon>
        <taxon>Insecta</taxon>
        <taxon>Pterygota</taxon>
        <taxon>Neoptera</taxon>
        <taxon>Endopterygota</taxon>
        <taxon>Diptera</taxon>
        <taxon>Nematocera</taxon>
        <taxon>Culicoidea</taxon>
        <taxon>Culicidae</taxon>
        <taxon>Anophelinae</taxon>
        <taxon>Anopheles</taxon>
    </lineage>
</organism>
<reference evidence="1" key="2">
    <citation type="submission" date="2020-05" db="UniProtKB">
        <authorList>
            <consortium name="EnsemblMetazoa"/>
        </authorList>
    </citation>
    <scope>IDENTIFICATION</scope>
    <source>
        <strain evidence="1">WRAIR2</strain>
    </source>
</reference>
<accession>A0A182NY64</accession>
<evidence type="ECO:0000313" key="2">
    <source>
        <dbReference type="Proteomes" id="UP000075884"/>
    </source>
</evidence>
<name>A0A182NY64_9DIPT</name>
<protein>
    <submittedName>
        <fullName evidence="1">Uncharacterized protein</fullName>
    </submittedName>
</protein>
<reference evidence="2" key="1">
    <citation type="submission" date="2013-03" db="EMBL/GenBank/DDBJ databases">
        <title>The Genome Sequence of Anopheles dirus WRAIR2.</title>
        <authorList>
            <consortium name="The Broad Institute Genomics Platform"/>
            <person name="Neafsey D.E."/>
            <person name="Walton C."/>
            <person name="Walker B."/>
            <person name="Young S.K."/>
            <person name="Zeng Q."/>
            <person name="Gargeya S."/>
            <person name="Fitzgerald M."/>
            <person name="Haas B."/>
            <person name="Abouelleil A."/>
            <person name="Allen A.W."/>
            <person name="Alvarado L."/>
            <person name="Arachchi H.M."/>
            <person name="Berlin A.M."/>
            <person name="Chapman S.B."/>
            <person name="Gainer-Dewar J."/>
            <person name="Goldberg J."/>
            <person name="Griggs A."/>
            <person name="Gujja S."/>
            <person name="Hansen M."/>
            <person name="Howarth C."/>
            <person name="Imamovic A."/>
            <person name="Ireland A."/>
            <person name="Larimer J."/>
            <person name="McCowan C."/>
            <person name="Murphy C."/>
            <person name="Pearson M."/>
            <person name="Poon T.W."/>
            <person name="Priest M."/>
            <person name="Roberts A."/>
            <person name="Saif S."/>
            <person name="Shea T."/>
            <person name="Sisk P."/>
            <person name="Sykes S."/>
            <person name="Wortman J."/>
            <person name="Nusbaum C."/>
            <person name="Birren B."/>
        </authorList>
    </citation>
    <scope>NUCLEOTIDE SEQUENCE [LARGE SCALE GENOMIC DNA]</scope>
    <source>
        <strain evidence="2">WRAIR2</strain>
    </source>
</reference>
<proteinExistence type="predicted"/>
<sequence length="95" mass="10852">MFSISIHPHSSRVFPVDSYLLRAAKQELFRSYTVGNLHDCTLCGHTKEFYYNESTATLLNLPTAVQESTDCGRSIHKKLGSRSRFKFRTSIHLDS</sequence>
<dbReference type="AlphaFoldDB" id="A0A182NY64"/>
<evidence type="ECO:0000313" key="1">
    <source>
        <dbReference type="EnsemblMetazoa" id="ADIR014769-PA"/>
    </source>
</evidence>
<dbReference type="VEuPathDB" id="VectorBase:ADIR014769"/>
<keyword evidence="2" id="KW-1185">Reference proteome</keyword>
<dbReference type="Proteomes" id="UP000075884">
    <property type="component" value="Unassembled WGS sequence"/>
</dbReference>